<protein>
    <submittedName>
        <fullName evidence="2">Glycosyl transferase</fullName>
    </submittedName>
</protein>
<dbReference type="KEGG" id="vab:WPS_15610"/>
<reference evidence="2 3" key="1">
    <citation type="journal article" date="2022" name="ISME Commun">
        <title>Vulcanimicrobium alpinus gen. nov. sp. nov., the first cultivated representative of the candidate phylum 'Eremiobacterota', is a metabolically versatile aerobic anoxygenic phototroph.</title>
        <authorList>
            <person name="Yabe S."/>
            <person name="Muto K."/>
            <person name="Abe K."/>
            <person name="Yokota A."/>
            <person name="Staudigel H."/>
            <person name="Tebo B.M."/>
        </authorList>
    </citation>
    <scope>NUCLEOTIDE SEQUENCE [LARGE SCALE GENOMIC DNA]</scope>
    <source>
        <strain evidence="2 3">WC8-2</strain>
    </source>
</reference>
<dbReference type="Pfam" id="PF00535">
    <property type="entry name" value="Glycos_transf_2"/>
    <property type="match status" value="1"/>
</dbReference>
<evidence type="ECO:0000259" key="1">
    <source>
        <dbReference type="Pfam" id="PF00535"/>
    </source>
</evidence>
<dbReference type="InterPro" id="IPR050834">
    <property type="entry name" value="Glycosyltransf_2"/>
</dbReference>
<dbReference type="AlphaFoldDB" id="A0AAN2C987"/>
<keyword evidence="3" id="KW-1185">Reference proteome</keyword>
<evidence type="ECO:0000313" key="3">
    <source>
        <dbReference type="Proteomes" id="UP001317532"/>
    </source>
</evidence>
<name>A0AAN2C987_UNVUL</name>
<accession>A0AAN2C987</accession>
<gene>
    <name evidence="2" type="ORF">WPS_15610</name>
</gene>
<proteinExistence type="predicted"/>
<dbReference type="SUPFAM" id="SSF53448">
    <property type="entry name" value="Nucleotide-diphospho-sugar transferases"/>
    <property type="match status" value="1"/>
</dbReference>
<sequence>METSGASTVPVSVVIPAYNAESFIGAAIESVRVQTSLPAEVIVVDDGSTDRTAEIASQAGARVVTQRNSGPSAARNAGVDAASSPWIAFLDADDRWAPDKLESQSAAISRWPDLGFCISDYAVVQPGGIVEASLCEDPDYRTIGREAIAGAAVRFERSSFLRAFIRSMFLRQSSALVKRELFLQSGGYDSRFRLAEDYDLFLRLASVAPAAAIERPLVEYVRSADSLSADRLAEIWSIDALWEWILAAPERYPEPIGELVALQRAATLRRGVRIAMRQGRFAEAQPFLEKLRAIDGSRSTVALDMLLGALRSPLGRPLHRAARTIWRLRPRGAGARS</sequence>
<dbReference type="PANTHER" id="PTHR43685:SF2">
    <property type="entry name" value="GLYCOSYLTRANSFERASE 2-LIKE DOMAIN-CONTAINING PROTEIN"/>
    <property type="match status" value="1"/>
</dbReference>
<dbReference type="Proteomes" id="UP001317532">
    <property type="component" value="Chromosome"/>
</dbReference>
<dbReference type="GO" id="GO:0016740">
    <property type="term" value="F:transferase activity"/>
    <property type="evidence" value="ECO:0007669"/>
    <property type="project" value="UniProtKB-KW"/>
</dbReference>
<dbReference type="EMBL" id="AP025523">
    <property type="protein sequence ID" value="BDE06285.1"/>
    <property type="molecule type" value="Genomic_DNA"/>
</dbReference>
<dbReference type="Gene3D" id="3.90.550.10">
    <property type="entry name" value="Spore Coat Polysaccharide Biosynthesis Protein SpsA, Chain A"/>
    <property type="match status" value="1"/>
</dbReference>
<organism evidence="2 3">
    <name type="scientific">Vulcanimicrobium alpinum</name>
    <dbReference type="NCBI Taxonomy" id="3016050"/>
    <lineage>
        <taxon>Bacteria</taxon>
        <taxon>Bacillati</taxon>
        <taxon>Vulcanimicrobiota</taxon>
        <taxon>Vulcanimicrobiia</taxon>
        <taxon>Vulcanimicrobiales</taxon>
        <taxon>Vulcanimicrobiaceae</taxon>
        <taxon>Vulcanimicrobium</taxon>
    </lineage>
</organism>
<evidence type="ECO:0000313" key="2">
    <source>
        <dbReference type="EMBL" id="BDE06285.1"/>
    </source>
</evidence>
<dbReference type="PANTHER" id="PTHR43685">
    <property type="entry name" value="GLYCOSYLTRANSFERASE"/>
    <property type="match status" value="1"/>
</dbReference>
<dbReference type="InterPro" id="IPR029044">
    <property type="entry name" value="Nucleotide-diphossugar_trans"/>
</dbReference>
<feature type="domain" description="Glycosyltransferase 2-like" evidence="1">
    <location>
        <begin position="12"/>
        <end position="113"/>
    </location>
</feature>
<keyword evidence="2" id="KW-0808">Transferase</keyword>
<dbReference type="InterPro" id="IPR001173">
    <property type="entry name" value="Glyco_trans_2-like"/>
</dbReference>